<protein>
    <recommendedName>
        <fullName evidence="4">ABC transporter permease</fullName>
    </recommendedName>
</protein>
<comment type="caution">
    <text evidence="2">The sequence shown here is derived from an EMBL/GenBank/DDBJ whole genome shotgun (WGS) entry which is preliminary data.</text>
</comment>
<evidence type="ECO:0008006" key="4">
    <source>
        <dbReference type="Google" id="ProtNLM"/>
    </source>
</evidence>
<feature type="transmembrane region" description="Helical" evidence="1">
    <location>
        <begin position="20"/>
        <end position="39"/>
    </location>
</feature>
<feature type="transmembrane region" description="Helical" evidence="1">
    <location>
        <begin position="101"/>
        <end position="123"/>
    </location>
</feature>
<accession>G5JSN8</accession>
<name>G5JSN8_STRCG</name>
<proteinExistence type="predicted"/>
<dbReference type="AlphaFoldDB" id="G5JSN8"/>
<feature type="transmembrane region" description="Helical" evidence="1">
    <location>
        <begin position="143"/>
        <end position="163"/>
    </location>
</feature>
<reference evidence="2" key="1">
    <citation type="submission" date="2011-07" db="EMBL/GenBank/DDBJ databases">
        <authorList>
            <person name="Stanhope M.J."/>
            <person name="Durkin A.S."/>
            <person name="Hostetler J."/>
            <person name="Kim M."/>
            <person name="Radune D."/>
            <person name="Singh I."/>
            <person name="Town C.D."/>
        </authorList>
    </citation>
    <scope>NUCLEOTIDE SEQUENCE [LARGE SCALE GENOMIC DNA]</scope>
    <source>
        <strain evidence="2">HS-6</strain>
    </source>
</reference>
<dbReference type="OrthoDB" id="2215033at2"/>
<dbReference type="Pfam" id="PF12730">
    <property type="entry name" value="ABC2_membrane_4"/>
    <property type="match status" value="1"/>
</dbReference>
<evidence type="ECO:0000313" key="3">
    <source>
        <dbReference type="Proteomes" id="UP000004322"/>
    </source>
</evidence>
<feature type="transmembrane region" description="Helical" evidence="1">
    <location>
        <begin position="59"/>
        <end position="80"/>
    </location>
</feature>
<keyword evidence="1" id="KW-1133">Transmembrane helix</keyword>
<dbReference type="eggNOG" id="ENOG502ZA0E">
    <property type="taxonomic scope" value="Bacteria"/>
</dbReference>
<dbReference type="EMBL" id="AEUV02000002">
    <property type="protein sequence ID" value="EHI73901.1"/>
    <property type="molecule type" value="Genomic_DNA"/>
</dbReference>
<dbReference type="Proteomes" id="UP000004322">
    <property type="component" value="Unassembled WGS sequence"/>
</dbReference>
<keyword evidence="3" id="KW-1185">Reference proteome</keyword>
<gene>
    <name evidence="2" type="ORF">STRCR_0936</name>
</gene>
<organism evidence="2 3">
    <name type="scientific">Streptococcus criceti HS-6</name>
    <dbReference type="NCBI Taxonomy" id="873449"/>
    <lineage>
        <taxon>Bacteria</taxon>
        <taxon>Bacillati</taxon>
        <taxon>Bacillota</taxon>
        <taxon>Bacilli</taxon>
        <taxon>Lactobacillales</taxon>
        <taxon>Streptococcaceae</taxon>
        <taxon>Streptococcus</taxon>
    </lineage>
</organism>
<feature type="transmembrane region" description="Helical" evidence="1">
    <location>
        <begin position="170"/>
        <end position="190"/>
    </location>
</feature>
<feature type="transmembrane region" description="Helical" evidence="1">
    <location>
        <begin position="226"/>
        <end position="243"/>
    </location>
</feature>
<sequence length="250" mass="28206">MKKLFQIEMRKYRGLPVVRLLGLSVIINVVICALVIFRVKGANQLGDIVKLYQVFDNNAVFKIISAPIILASLASMAVQLENRHKMWKMLYSSGVHYSSIYAVKFTYIYLCYLVSQVIEWVIILLLVKIHGFTVNIPLARLELFALSMVLVSAVVLLLHYLLSLKWSNQLISLSIALVGSLVGMLVLFISKGFAHIWIYSWYGLLISVDMERVGSEFIGHLRSFNAFPFIASLILGIVLFQLGKHVKVGD</sequence>
<keyword evidence="1" id="KW-0472">Membrane</keyword>
<dbReference type="STRING" id="873449.STRCR_0936"/>
<evidence type="ECO:0000313" key="2">
    <source>
        <dbReference type="EMBL" id="EHI73901.1"/>
    </source>
</evidence>
<evidence type="ECO:0000256" key="1">
    <source>
        <dbReference type="SAM" id="Phobius"/>
    </source>
</evidence>
<keyword evidence="1" id="KW-0812">Transmembrane</keyword>
<dbReference type="RefSeq" id="WP_004226451.1">
    <property type="nucleotide sequence ID" value="NZ_AEUV02000002.1"/>
</dbReference>